<protein>
    <recommendedName>
        <fullName evidence="3">DUF6287 domain-containing protein</fullName>
    </recommendedName>
</protein>
<sequence>MGKNKKPFYQKIWVWVVLVVVVGGVGYGSYAFMDHNTTSHAVNKQSKTPAKQKSESTDNKESSKEQKKVSKNKETDTTKNQQDVASLSTVDKEALALLGLPDKFVSDYGALNADTILSGKSEVTSNAIYQNPDANNGTKLTSVEFSGVKIESDGPKNIVKLNNLANTVDNISYIQGYFVIDGDTITYKNQGTRVSGAQQLGTQSLKALFKQYKNDPKFENIKKLITDNTVDSIHNGSDSETVATDDSAKAMNVEQMKQGDFSSIAGTWQRPDGETMSINADGTLTTSDSSVTKKIDTSHATDDNGSTKFSVKEYPDTSVTGGAMFVVMSANTAFEGITPKAEDSILMGQNNMDELVYTRVK</sequence>
<organism evidence="4 5">
    <name type="scientific">Weissella bombi</name>
    <dbReference type="NCBI Taxonomy" id="1505725"/>
    <lineage>
        <taxon>Bacteria</taxon>
        <taxon>Bacillati</taxon>
        <taxon>Bacillota</taxon>
        <taxon>Bacilli</taxon>
        <taxon>Lactobacillales</taxon>
        <taxon>Lactobacillaceae</taxon>
        <taxon>Weissella</taxon>
    </lineage>
</organism>
<evidence type="ECO:0000256" key="2">
    <source>
        <dbReference type="SAM" id="Phobius"/>
    </source>
</evidence>
<feature type="transmembrane region" description="Helical" evidence="2">
    <location>
        <begin position="12"/>
        <end position="33"/>
    </location>
</feature>
<dbReference type="EMBL" id="FMAO01000001">
    <property type="protein sequence ID" value="SCB76220.1"/>
    <property type="molecule type" value="Genomic_DNA"/>
</dbReference>
<dbReference type="InterPro" id="IPR046254">
    <property type="entry name" value="DUF6287"/>
</dbReference>
<feature type="compositionally biased region" description="Basic and acidic residues" evidence="1">
    <location>
        <begin position="52"/>
        <end position="77"/>
    </location>
</feature>
<feature type="compositionally biased region" description="Polar residues" evidence="1">
    <location>
        <begin position="41"/>
        <end position="51"/>
    </location>
</feature>
<dbReference type="OrthoDB" id="2152146at2"/>
<accession>A0A1C3Z1Q0</accession>
<gene>
    <name evidence="4" type="ORF">GA0061074_101256</name>
</gene>
<evidence type="ECO:0000259" key="3">
    <source>
        <dbReference type="Pfam" id="PF19804"/>
    </source>
</evidence>
<evidence type="ECO:0000256" key="1">
    <source>
        <dbReference type="SAM" id="MobiDB-lite"/>
    </source>
</evidence>
<dbReference type="STRING" id="1505725.GA0061074_101256"/>
<dbReference type="Pfam" id="PF19804">
    <property type="entry name" value="DUF6287"/>
    <property type="match status" value="1"/>
</dbReference>
<name>A0A1C3Z1Q0_9LACO</name>
<feature type="domain" description="DUF6287" evidence="3">
    <location>
        <begin position="250"/>
        <end position="282"/>
    </location>
</feature>
<dbReference type="Proteomes" id="UP000199268">
    <property type="component" value="Unassembled WGS sequence"/>
</dbReference>
<feature type="region of interest" description="Disordered" evidence="1">
    <location>
        <begin position="41"/>
        <end position="84"/>
    </location>
</feature>
<keyword evidence="2" id="KW-0812">Transmembrane</keyword>
<keyword evidence="5" id="KW-1185">Reference proteome</keyword>
<dbReference type="RefSeq" id="WP_092461293.1">
    <property type="nucleotide sequence ID" value="NZ_BJEE01000002.1"/>
</dbReference>
<evidence type="ECO:0000313" key="5">
    <source>
        <dbReference type="Proteomes" id="UP000199268"/>
    </source>
</evidence>
<keyword evidence="2" id="KW-0472">Membrane</keyword>
<evidence type="ECO:0000313" key="4">
    <source>
        <dbReference type="EMBL" id="SCB76220.1"/>
    </source>
</evidence>
<reference evidence="5" key="1">
    <citation type="submission" date="2016-08" db="EMBL/GenBank/DDBJ databases">
        <authorList>
            <person name="Varghese N."/>
            <person name="Submissions Spin"/>
        </authorList>
    </citation>
    <scope>NUCLEOTIDE SEQUENCE [LARGE SCALE GENOMIC DNA]</scope>
    <source>
        <strain evidence="5">R-53094</strain>
    </source>
</reference>
<keyword evidence="2" id="KW-1133">Transmembrane helix</keyword>
<proteinExistence type="predicted"/>
<dbReference type="AlphaFoldDB" id="A0A1C3Z1Q0"/>